<dbReference type="RefSeq" id="XP_004040098.1">
    <property type="nucleotide sequence ID" value="XM_004040050.1"/>
</dbReference>
<dbReference type="STRING" id="857967.G0QJ01"/>
<evidence type="ECO:0000256" key="1">
    <source>
        <dbReference type="ARBA" id="ARBA00022574"/>
    </source>
</evidence>
<dbReference type="PANTHER" id="PTHR32215:SF0">
    <property type="entry name" value="CILIA- AND FLAGELLA-ASSOCIATED PROTEIN 57"/>
    <property type="match status" value="1"/>
</dbReference>
<name>G0QJ01_ICHMU</name>
<dbReference type="EC" id="3.1.3.16" evidence="6"/>
<dbReference type="InterPro" id="IPR001680">
    <property type="entry name" value="WD40_rpt"/>
</dbReference>
<dbReference type="SUPFAM" id="SSF50998">
    <property type="entry name" value="Quinoprotein alcohol dehydrogenase-like"/>
    <property type="match status" value="1"/>
</dbReference>
<keyword evidence="1 3" id="KW-0853">WD repeat</keyword>
<dbReference type="InterPro" id="IPR052993">
    <property type="entry name" value="CFA-57"/>
</dbReference>
<dbReference type="OMA" id="FPHCNAV"/>
<feature type="repeat" description="WD" evidence="3">
    <location>
        <begin position="372"/>
        <end position="407"/>
    </location>
</feature>
<dbReference type="AlphaFoldDB" id="G0QJ01"/>
<keyword evidence="4" id="KW-0175">Coiled coil</keyword>
<sequence length="1246" mass="146603">MQTSAQQIQLKHIFGISSSTIQINVQFQDNIHIIYQAGNNIVLYDLTDKSQKFYQSLLTYNQITCFSISPLKRYLALGVQQESLGHTGILIYDTLTQKLIKQLNNTELDNINIKQWTNIVFPTQGQERKYLISTSGGGGDAILSWWNHDKMQCVQYINLGIQQEIQQIKTFDQNANIISLIGKNYLQLYEKKETFLDNFQQYSLIFLKDLIQFQDEIQDKNFLFHFYIKNFLILICENSQIYIANQNFEDENYQKNIKFELLNDSPLFLSKKKQNKILSYAQFNSGFFLACQNLQIFEYQLKQNTFNCINKISVNKIIDNSIEAEISSLDINLEQSKLIFALDNKQIYEILIQKGDNILFCKNKPIINLIIHNTHFRNINGIDICYRKPIIATCGQDKTLKIWDYENKVLDNLYNFNEEPLSVALNPQGIYAVVSFTDKLKLINLNINTQNSKNNSFKEISPFKSCRLIQFSNGGQYFAAVNIFSQNHIIQIFNFYTGEGPPHLTLKGHTGRVKSIAWSSDDTKIASCGLDGMIYAWNLDKDAYYLLNGVPKLIEIHYKGVNFYSISITNDNKQIIACGSDKKIHLIQMNQNLIIEKVEKKDVGININSLKFTNTNKLLFAGISDENQFSGILRIFSFPLSRGNYNDYNAHDIKGVENILITKDDKYIISQGKDSCIMLFEVKDQNAKELKYRDCYHNFSEDILVNKCDLDELKTTKDQLILQLQEIKNQSFQASFASKDDHIIHLEQHIQQEQIQMKNNIDQQQGQVKNLDAQYANEINLLQENMENDIQNIDNDFQKQIMTLVEQYEHQKRLLEIEISQNQKHKEKLIQQNNIKIQELQDNYLKKIEEQKIQKEIVEKEIQKLEKEQKEVLDQIIYEKDSEIENLSEKNKKDENILTEQSLKVKSEISITKKKIMQQQDECQELKDQKSEYEKQKEKLKNLNAELKDKIDIQRKLLFERDNIISDKEKNILKLKKKVQDLEKFKFVLDYKIKDLKKDIMPRQQEIELMKVEILNMDEKLKSLNKYNNYLGTVVDELYTTQEAMKVEIQYQRNIIYKQETKISRFKDDVYRVTQNILNKYELENEIENMYKKYIKVEAKKNVIEDNIVKEYKYQKQNLQNLISMFKKSLEKDKQINKEDKIRQMTNNVQLIKEINQLRKNIKELQKQNIVNSSENSTPQPKTKKKNDSLPQISQSVTKLNDPTQIIKNEIFQQRIQYYKTLQQEVLELKKVEESVQIERQNIMNQ</sequence>
<feature type="region of interest" description="Disordered" evidence="5">
    <location>
        <begin position="1168"/>
        <end position="1197"/>
    </location>
</feature>
<feature type="compositionally biased region" description="Polar residues" evidence="5">
    <location>
        <begin position="1168"/>
        <end position="1181"/>
    </location>
</feature>
<feature type="coiled-coil region" evidence="4">
    <location>
        <begin position="754"/>
        <end position="875"/>
    </location>
</feature>
<evidence type="ECO:0000256" key="3">
    <source>
        <dbReference type="PROSITE-ProRule" id="PRU00221"/>
    </source>
</evidence>
<feature type="repeat" description="WD" evidence="3">
    <location>
        <begin position="506"/>
        <end position="540"/>
    </location>
</feature>
<dbReference type="InterPro" id="IPR019775">
    <property type="entry name" value="WD40_repeat_CS"/>
</dbReference>
<dbReference type="InterPro" id="IPR011047">
    <property type="entry name" value="Quinoprotein_ADH-like_sf"/>
</dbReference>
<dbReference type="SMART" id="SM00320">
    <property type="entry name" value="WD40"/>
    <property type="match status" value="5"/>
</dbReference>
<dbReference type="GO" id="GO:0008663">
    <property type="term" value="F:2',3'-cyclic-nucleotide 2'-phosphodiesterase activity"/>
    <property type="evidence" value="ECO:0007669"/>
    <property type="project" value="UniProtKB-EC"/>
</dbReference>
<dbReference type="EMBL" id="GL983044">
    <property type="protein sequence ID" value="EGR34794.1"/>
    <property type="molecule type" value="Genomic_DNA"/>
</dbReference>
<dbReference type="Proteomes" id="UP000008983">
    <property type="component" value="Unassembled WGS sequence"/>
</dbReference>
<dbReference type="Gene3D" id="2.130.10.10">
    <property type="entry name" value="YVTN repeat-like/Quinoprotein amine dehydrogenase"/>
    <property type="match status" value="2"/>
</dbReference>
<keyword evidence="6" id="KW-0808">Transferase</keyword>
<keyword evidence="6" id="KW-0378">Hydrolase</keyword>
<dbReference type="PROSITE" id="PS50294">
    <property type="entry name" value="WD_REPEATS_REGION"/>
    <property type="match status" value="1"/>
</dbReference>
<dbReference type="PROSITE" id="PS50082">
    <property type="entry name" value="WD_REPEATS_2"/>
    <property type="match status" value="2"/>
</dbReference>
<dbReference type="PROSITE" id="PS00678">
    <property type="entry name" value="WD_REPEATS_1"/>
    <property type="match status" value="1"/>
</dbReference>
<gene>
    <name evidence="6" type="ORF">IMG5_001710</name>
</gene>
<dbReference type="OrthoDB" id="47276at2759"/>
<protein>
    <submittedName>
        <fullName evidence="6">WD repeat protein</fullName>
        <ecNumber evidence="6">2.4.1.37</ecNumber>
        <ecNumber evidence="6">3.1.3.16</ecNumber>
        <ecNumber evidence="6">3.1.4.16</ecNumber>
    </submittedName>
</protein>
<evidence type="ECO:0000313" key="7">
    <source>
        <dbReference type="Proteomes" id="UP000008983"/>
    </source>
</evidence>
<evidence type="ECO:0000256" key="5">
    <source>
        <dbReference type="SAM" id="MobiDB-lite"/>
    </source>
</evidence>
<feature type="coiled-coil region" evidence="4">
    <location>
        <begin position="909"/>
        <end position="985"/>
    </location>
</feature>
<evidence type="ECO:0000256" key="2">
    <source>
        <dbReference type="ARBA" id="ARBA00022737"/>
    </source>
</evidence>
<dbReference type="eggNOG" id="ENOG502QTIS">
    <property type="taxonomic scope" value="Eukaryota"/>
</dbReference>
<dbReference type="EC" id="3.1.4.16" evidence="6"/>
<accession>G0QJ01</accession>
<evidence type="ECO:0000256" key="4">
    <source>
        <dbReference type="SAM" id="Coils"/>
    </source>
</evidence>
<reference evidence="6 7" key="1">
    <citation type="submission" date="2011-07" db="EMBL/GenBank/DDBJ databases">
        <authorList>
            <person name="Coyne R."/>
            <person name="Brami D."/>
            <person name="Johnson J."/>
            <person name="Hostetler J."/>
            <person name="Hannick L."/>
            <person name="Clark T."/>
            <person name="Cassidy-Hanley D."/>
            <person name="Inman J."/>
        </authorList>
    </citation>
    <scope>NUCLEOTIDE SEQUENCE [LARGE SCALE GENOMIC DNA]</scope>
    <source>
        <strain evidence="6 7">G5</strain>
    </source>
</reference>
<dbReference type="GO" id="GO:0004381">
    <property type="term" value="F:fucosylgalactoside 3-alpha-galactosyltransferase activity"/>
    <property type="evidence" value="ECO:0007669"/>
    <property type="project" value="UniProtKB-EC"/>
</dbReference>
<organism evidence="6 7">
    <name type="scientific">Ichthyophthirius multifiliis</name>
    <name type="common">White spot disease agent</name>
    <name type="synonym">Ich</name>
    <dbReference type="NCBI Taxonomy" id="5932"/>
    <lineage>
        <taxon>Eukaryota</taxon>
        <taxon>Sar</taxon>
        <taxon>Alveolata</taxon>
        <taxon>Ciliophora</taxon>
        <taxon>Intramacronucleata</taxon>
        <taxon>Oligohymenophorea</taxon>
        <taxon>Hymenostomatida</taxon>
        <taxon>Ophryoglenina</taxon>
        <taxon>Ichthyophthirius</taxon>
    </lineage>
</organism>
<keyword evidence="2" id="KW-0677">Repeat</keyword>
<dbReference type="PANTHER" id="PTHR32215">
    <property type="entry name" value="CILIA- AND FLAGELLA-ASSOCIATED PROTEIN 57"/>
    <property type="match status" value="1"/>
</dbReference>
<proteinExistence type="predicted"/>
<dbReference type="EC" id="2.4.1.37" evidence="6"/>
<dbReference type="InterPro" id="IPR015943">
    <property type="entry name" value="WD40/YVTN_repeat-like_dom_sf"/>
</dbReference>
<dbReference type="GeneID" id="14911006"/>
<keyword evidence="7" id="KW-1185">Reference proteome</keyword>
<keyword evidence="6" id="KW-0328">Glycosyltransferase</keyword>
<dbReference type="GO" id="GO:0004722">
    <property type="term" value="F:protein serine/threonine phosphatase activity"/>
    <property type="evidence" value="ECO:0007669"/>
    <property type="project" value="UniProtKB-EC"/>
</dbReference>
<evidence type="ECO:0000313" key="6">
    <source>
        <dbReference type="EMBL" id="EGR34794.1"/>
    </source>
</evidence>
<dbReference type="Pfam" id="PF00400">
    <property type="entry name" value="WD40"/>
    <property type="match status" value="2"/>
</dbReference>
<dbReference type="InParanoid" id="G0QJ01"/>